<protein>
    <submittedName>
        <fullName evidence="2">Haloacid dehalogenase-like hydrolase</fullName>
    </submittedName>
</protein>
<name>A0A3G4V5M6_9VIBR</name>
<dbReference type="Pfam" id="PF00702">
    <property type="entry name" value="Hydrolase"/>
    <property type="match status" value="1"/>
</dbReference>
<keyword evidence="1" id="KW-0812">Transmembrane</keyword>
<reference evidence="2 3" key="1">
    <citation type="submission" date="2018-11" db="EMBL/GenBank/DDBJ databases">
        <title>Complete Genome Sequence of Vbrio mediterranei 117-T6: a Potential Pathogen Bacteria Isolated from the Conchocelis of Pyropia.</title>
        <authorList>
            <person name="Liu Q."/>
        </authorList>
    </citation>
    <scope>NUCLEOTIDE SEQUENCE [LARGE SCALE GENOMIC DNA]</scope>
    <source>
        <strain evidence="2 3">117-T6</strain>
    </source>
</reference>
<evidence type="ECO:0000256" key="1">
    <source>
        <dbReference type="SAM" id="Phobius"/>
    </source>
</evidence>
<dbReference type="EMBL" id="CP033577">
    <property type="protein sequence ID" value="AYV20087.1"/>
    <property type="molecule type" value="Genomic_DNA"/>
</dbReference>
<feature type="transmembrane region" description="Helical" evidence="1">
    <location>
        <begin position="21"/>
        <end position="43"/>
    </location>
</feature>
<evidence type="ECO:0000313" key="3">
    <source>
        <dbReference type="Proteomes" id="UP000279760"/>
    </source>
</evidence>
<organism evidence="2 3">
    <name type="scientific">Vibrio mediterranei</name>
    <dbReference type="NCBI Taxonomy" id="689"/>
    <lineage>
        <taxon>Bacteria</taxon>
        <taxon>Pseudomonadati</taxon>
        <taxon>Pseudomonadota</taxon>
        <taxon>Gammaproteobacteria</taxon>
        <taxon>Vibrionales</taxon>
        <taxon>Vibrionaceae</taxon>
        <taxon>Vibrio</taxon>
    </lineage>
</organism>
<gene>
    <name evidence="2" type="ORF">ECB94_01695</name>
</gene>
<dbReference type="Proteomes" id="UP000279760">
    <property type="component" value="Chromosome 1"/>
</dbReference>
<accession>A0A3G4V5M6</accession>
<dbReference type="Gene3D" id="3.40.50.1000">
    <property type="entry name" value="HAD superfamily/HAD-like"/>
    <property type="match status" value="1"/>
</dbReference>
<sequence>MLVFSLMLANIYDSDWMRKDLLVKLLKIALSLLFIIIISMRLAQAEQSLANWHDTVLKQHIMDFVADTVDESSAQYRPPEERIAVFDNDGTLWNEKPTYIHFQAVFHTLGEQLKRDKSLATRQPWATIANGKQDLSHYGQLFDIESFGLDSIVEQLLGVPYSGMTSSAFMKHNEQFLKTWKHSKYDVGYQDLTYAPMKELIDYLHQNQFKVFIFTADEVDFLRPLSQQLYGIPSERVFGTSIKHDLTFENGIGVLTRSAQPLWINNWAHKSELIQRTFGELVPVIAVGNSNGDQQMLHYTASHGGLSLWLHHDDPEREDKYDKHTDELQKLTSKGLIKPINMSTEWKVVF</sequence>
<keyword evidence="2" id="KW-0378">Hydrolase</keyword>
<dbReference type="GO" id="GO:0016787">
    <property type="term" value="F:hydrolase activity"/>
    <property type="evidence" value="ECO:0007669"/>
    <property type="project" value="UniProtKB-KW"/>
</dbReference>
<evidence type="ECO:0000313" key="2">
    <source>
        <dbReference type="EMBL" id="AYV20087.1"/>
    </source>
</evidence>
<keyword evidence="1" id="KW-1133">Transmembrane helix</keyword>
<proteinExistence type="predicted"/>
<keyword evidence="1" id="KW-0472">Membrane</keyword>
<dbReference type="InterPro" id="IPR023214">
    <property type="entry name" value="HAD_sf"/>
</dbReference>
<dbReference type="InterPro" id="IPR036412">
    <property type="entry name" value="HAD-like_sf"/>
</dbReference>
<dbReference type="SUPFAM" id="SSF56784">
    <property type="entry name" value="HAD-like"/>
    <property type="match status" value="1"/>
</dbReference>
<dbReference type="AlphaFoldDB" id="A0A3G4V5M6"/>